<sequence>MTRLEQSRNAWGTPEFEAVFKAELPTLGNALPLQQGLAAGSFSLTDSVEVMIIRQSADADFIRVKAGLFYESLTPGCACAGDPTVESEQNEHVTVLVSINRTTAEAVFQVLDV</sequence>
<protein>
    <submittedName>
        <fullName evidence="1">Uncharacterized protein</fullName>
    </submittedName>
</protein>
<evidence type="ECO:0000313" key="1">
    <source>
        <dbReference type="EMBL" id="MDZ8118681.1"/>
    </source>
</evidence>
<proteinExistence type="predicted"/>
<name>A0ABU5MX73_9BACT</name>
<dbReference type="RefSeq" id="WP_322608479.1">
    <property type="nucleotide sequence ID" value="NZ_JARVCO010000010.1"/>
</dbReference>
<dbReference type="EMBL" id="JARVCO010000010">
    <property type="protein sequence ID" value="MDZ8118681.1"/>
    <property type="molecule type" value="Genomic_DNA"/>
</dbReference>
<gene>
    <name evidence="1" type="ORF">P9H32_08570</name>
</gene>
<dbReference type="Proteomes" id="UP001290861">
    <property type="component" value="Unassembled WGS sequence"/>
</dbReference>
<comment type="caution">
    <text evidence="1">The sequence shown here is derived from an EMBL/GenBank/DDBJ whole genome shotgun (WGS) entry which is preliminary data.</text>
</comment>
<evidence type="ECO:0000313" key="2">
    <source>
        <dbReference type="Proteomes" id="UP001290861"/>
    </source>
</evidence>
<keyword evidence="2" id="KW-1185">Reference proteome</keyword>
<reference evidence="1 2" key="1">
    <citation type="journal article" date="2024" name="Appl. Environ. Microbiol.">
        <title>Pontiella agarivorans sp. nov., a novel marine anaerobic bacterium capable of degrading macroalgal polysaccharides and fixing nitrogen.</title>
        <authorList>
            <person name="Liu N."/>
            <person name="Kivenson V."/>
            <person name="Peng X."/>
            <person name="Cui Z."/>
            <person name="Lankiewicz T.S."/>
            <person name="Gosselin K.M."/>
            <person name="English C.J."/>
            <person name="Blair E.M."/>
            <person name="O'Malley M.A."/>
            <person name="Valentine D.L."/>
        </authorList>
    </citation>
    <scope>NUCLEOTIDE SEQUENCE [LARGE SCALE GENOMIC DNA]</scope>
    <source>
        <strain evidence="1 2">NLcol2</strain>
    </source>
</reference>
<organism evidence="1 2">
    <name type="scientific">Pontiella agarivorans</name>
    <dbReference type="NCBI Taxonomy" id="3038953"/>
    <lineage>
        <taxon>Bacteria</taxon>
        <taxon>Pseudomonadati</taxon>
        <taxon>Kiritimatiellota</taxon>
        <taxon>Kiritimatiellia</taxon>
        <taxon>Kiritimatiellales</taxon>
        <taxon>Pontiellaceae</taxon>
        <taxon>Pontiella</taxon>
    </lineage>
</organism>
<accession>A0ABU5MX73</accession>